<feature type="domain" description="BTB" evidence="1">
    <location>
        <begin position="23"/>
        <end position="95"/>
    </location>
</feature>
<dbReference type="SUPFAM" id="SSF54695">
    <property type="entry name" value="POZ domain"/>
    <property type="match status" value="1"/>
</dbReference>
<name>A0A397ULK4_9GLOM</name>
<dbReference type="SMART" id="SM00225">
    <property type="entry name" value="BTB"/>
    <property type="match status" value="1"/>
</dbReference>
<sequence length="299" mass="35675">MTAKHLEKLSVDYLELLNDKEDFNIIINVGESPNTKIFRAHSNVLRYRSLYFRNKLENTVKNENNIKTINLKHISFQQFEVIIKYIYGGVVFLENQETSFIFELMFIASEFLLEELTKDIENHLIETKANWFRLNFMRIYQKSFQNNQFQNLQKWCNDFLVKYPNKIFDSEDITSLQENALVSLIKRDDLQMEEIKIWKYIIKWGIAQNPDLSLDGLENWTNDNFLSLKNRLKSCLPHVRYFQISGYDIVDYVQPYHQILDRNLWDDIMKRAVNPNRQISSIILPPRTKLTATLPTRTM</sequence>
<evidence type="ECO:0000313" key="3">
    <source>
        <dbReference type="Proteomes" id="UP000266673"/>
    </source>
</evidence>
<dbReference type="InterPro" id="IPR052407">
    <property type="entry name" value="BTB_POZ_domain_cont_9"/>
</dbReference>
<dbReference type="PANTHER" id="PTHR46306">
    <property type="entry name" value="BTB/POZ DOMAIN-CONTAINING PROTEIN 9"/>
    <property type="match status" value="1"/>
</dbReference>
<dbReference type="Gene3D" id="1.25.40.420">
    <property type="match status" value="1"/>
</dbReference>
<dbReference type="CDD" id="cd18186">
    <property type="entry name" value="BTB_POZ_ZBTB_KLHL-like"/>
    <property type="match status" value="1"/>
</dbReference>
<dbReference type="OrthoDB" id="1893551at2759"/>
<gene>
    <name evidence="2" type="ORF">C2G38_131274</name>
</gene>
<dbReference type="EMBL" id="QKWP01001169">
    <property type="protein sequence ID" value="RIB11140.1"/>
    <property type="molecule type" value="Genomic_DNA"/>
</dbReference>
<dbReference type="PANTHER" id="PTHR46306:SF1">
    <property type="entry name" value="BTB_POZ DOMAIN-CONTAINING PROTEIN 9"/>
    <property type="match status" value="1"/>
</dbReference>
<evidence type="ECO:0000313" key="2">
    <source>
        <dbReference type="EMBL" id="RIB11140.1"/>
    </source>
</evidence>
<protein>
    <recommendedName>
        <fullName evidence="1">BTB domain-containing protein</fullName>
    </recommendedName>
</protein>
<dbReference type="Pfam" id="PF07707">
    <property type="entry name" value="BACK"/>
    <property type="match status" value="1"/>
</dbReference>
<reference evidence="2 3" key="1">
    <citation type="submission" date="2018-06" db="EMBL/GenBank/DDBJ databases">
        <title>Comparative genomics reveals the genomic features of Rhizophagus irregularis, R. cerebriforme, R. diaphanum and Gigaspora rosea, and their symbiotic lifestyle signature.</title>
        <authorList>
            <person name="Morin E."/>
            <person name="San Clemente H."/>
            <person name="Chen E.C.H."/>
            <person name="De La Providencia I."/>
            <person name="Hainaut M."/>
            <person name="Kuo A."/>
            <person name="Kohler A."/>
            <person name="Murat C."/>
            <person name="Tang N."/>
            <person name="Roy S."/>
            <person name="Loubradou J."/>
            <person name="Henrissat B."/>
            <person name="Grigoriev I.V."/>
            <person name="Corradi N."/>
            <person name="Roux C."/>
            <person name="Martin F.M."/>
        </authorList>
    </citation>
    <scope>NUCLEOTIDE SEQUENCE [LARGE SCALE GENOMIC DNA]</scope>
    <source>
        <strain evidence="2 3">DAOM 194757</strain>
    </source>
</reference>
<dbReference type="Pfam" id="PF00651">
    <property type="entry name" value="BTB"/>
    <property type="match status" value="1"/>
</dbReference>
<dbReference type="PROSITE" id="PS50097">
    <property type="entry name" value="BTB"/>
    <property type="match status" value="1"/>
</dbReference>
<dbReference type="GO" id="GO:0005737">
    <property type="term" value="C:cytoplasm"/>
    <property type="evidence" value="ECO:0007669"/>
    <property type="project" value="TreeGrafter"/>
</dbReference>
<organism evidence="2 3">
    <name type="scientific">Gigaspora rosea</name>
    <dbReference type="NCBI Taxonomy" id="44941"/>
    <lineage>
        <taxon>Eukaryota</taxon>
        <taxon>Fungi</taxon>
        <taxon>Fungi incertae sedis</taxon>
        <taxon>Mucoromycota</taxon>
        <taxon>Glomeromycotina</taxon>
        <taxon>Glomeromycetes</taxon>
        <taxon>Diversisporales</taxon>
        <taxon>Gigasporaceae</taxon>
        <taxon>Gigaspora</taxon>
    </lineage>
</organism>
<evidence type="ECO:0000259" key="1">
    <source>
        <dbReference type="PROSITE" id="PS50097"/>
    </source>
</evidence>
<dbReference type="Proteomes" id="UP000266673">
    <property type="component" value="Unassembled WGS sequence"/>
</dbReference>
<comment type="caution">
    <text evidence="2">The sequence shown here is derived from an EMBL/GenBank/DDBJ whole genome shotgun (WGS) entry which is preliminary data.</text>
</comment>
<dbReference type="InterPro" id="IPR011705">
    <property type="entry name" value="BACK"/>
</dbReference>
<dbReference type="Gene3D" id="3.30.710.10">
    <property type="entry name" value="Potassium Channel Kv1.1, Chain A"/>
    <property type="match status" value="1"/>
</dbReference>
<accession>A0A397ULK4</accession>
<proteinExistence type="predicted"/>
<dbReference type="InterPro" id="IPR011333">
    <property type="entry name" value="SKP1/BTB/POZ_sf"/>
</dbReference>
<dbReference type="InterPro" id="IPR000210">
    <property type="entry name" value="BTB/POZ_dom"/>
</dbReference>
<keyword evidence="3" id="KW-1185">Reference proteome</keyword>
<dbReference type="AlphaFoldDB" id="A0A397ULK4"/>